<protein>
    <submittedName>
        <fullName evidence="1">Lipoprotein</fullName>
    </submittedName>
</protein>
<evidence type="ECO:0000313" key="2">
    <source>
        <dbReference type="Proteomes" id="UP001305815"/>
    </source>
</evidence>
<dbReference type="CDD" id="cd09911">
    <property type="entry name" value="Lin0431_like"/>
    <property type="match status" value="1"/>
</dbReference>
<keyword evidence="2" id="KW-1185">Reference proteome</keyword>
<sequence length="123" mass="13199">MKKALSKKDIVLIIIILVVAAGAFLLHQVLKDSGSGSAVVKVDGKIEGTYPLNEDREITINNGSNILQIRNGKAKMTEADCPDQLCVHQKAVSASGENIICLPNRVIVEVESNINSELDGMTN</sequence>
<gene>
    <name evidence="1" type="ORF">Lac1_18110</name>
</gene>
<proteinExistence type="predicted"/>
<dbReference type="Pfam" id="PF07009">
    <property type="entry name" value="NusG_II"/>
    <property type="match status" value="1"/>
</dbReference>
<reference evidence="2" key="1">
    <citation type="journal article" date="2023" name="Int. J. Syst. Evol. Microbiol.">
        <title>Claveliimonas bilis gen. nov., sp. nov., deoxycholic acid-producing bacteria isolated from human faeces, and reclassification of Sellimonas monacensis Zenner et al. 2021 as Claveliimonas monacensis comb. nov.</title>
        <authorList>
            <person name="Hisatomi A."/>
            <person name="Kastawa N.W.E.P.G."/>
            <person name="Song I."/>
            <person name="Ohkuma M."/>
            <person name="Fukiya S."/>
            <person name="Sakamoto M."/>
        </authorList>
    </citation>
    <scope>NUCLEOTIDE SEQUENCE [LARGE SCALE GENOMIC DNA]</scope>
    <source>
        <strain evidence="2">12BBH14</strain>
    </source>
</reference>
<dbReference type="Proteomes" id="UP001305815">
    <property type="component" value="Chromosome"/>
</dbReference>
<name>A0ABN6YXR7_9FIRM</name>
<evidence type="ECO:0000313" key="1">
    <source>
        <dbReference type="EMBL" id="BDZ77628.1"/>
    </source>
</evidence>
<dbReference type="EMBL" id="AP027742">
    <property type="protein sequence ID" value="BDZ77628.1"/>
    <property type="molecule type" value="Genomic_DNA"/>
</dbReference>
<keyword evidence="1" id="KW-0449">Lipoprotein</keyword>
<organism evidence="1 2">
    <name type="scientific">Claveliimonas bilis</name>
    <dbReference type="NCBI Taxonomy" id="3028070"/>
    <lineage>
        <taxon>Bacteria</taxon>
        <taxon>Bacillati</taxon>
        <taxon>Bacillota</taxon>
        <taxon>Clostridia</taxon>
        <taxon>Lachnospirales</taxon>
        <taxon>Lachnospiraceae</taxon>
        <taxon>Claveliimonas</taxon>
    </lineage>
</organism>
<accession>A0ABN6YXR7</accession>
<dbReference type="RefSeq" id="WP_230106056.1">
    <property type="nucleotide sequence ID" value="NZ_AP024845.1"/>
</dbReference>